<feature type="compositionally biased region" description="Polar residues" evidence="1">
    <location>
        <begin position="7"/>
        <end position="21"/>
    </location>
</feature>
<feature type="compositionally biased region" description="Low complexity" evidence="1">
    <location>
        <begin position="482"/>
        <end position="491"/>
    </location>
</feature>
<feature type="compositionally biased region" description="Low complexity" evidence="1">
    <location>
        <begin position="405"/>
        <end position="418"/>
    </location>
</feature>
<protein>
    <submittedName>
        <fullName evidence="3">PHD and RING finger domain-containing protein 1-like protein</fullName>
    </submittedName>
</protein>
<feature type="region of interest" description="Disordered" evidence="1">
    <location>
        <begin position="293"/>
        <end position="536"/>
    </location>
</feature>
<feature type="compositionally biased region" description="Basic residues" evidence="1">
    <location>
        <begin position="703"/>
        <end position="715"/>
    </location>
</feature>
<gene>
    <name evidence="3" type="ORF">B4U79_11338</name>
</gene>
<feature type="compositionally biased region" description="Basic residues" evidence="1">
    <location>
        <begin position="122"/>
        <end position="132"/>
    </location>
</feature>
<dbReference type="EMBL" id="NCKU01000413">
    <property type="protein sequence ID" value="RWS15594.1"/>
    <property type="molecule type" value="Genomic_DNA"/>
</dbReference>
<feature type="compositionally biased region" description="Basic and acidic residues" evidence="1">
    <location>
        <begin position="297"/>
        <end position="316"/>
    </location>
</feature>
<feature type="compositionally biased region" description="Polar residues" evidence="1">
    <location>
        <begin position="377"/>
        <end position="396"/>
    </location>
</feature>
<dbReference type="InterPro" id="IPR047157">
    <property type="entry name" value="PHRF1/Atg35"/>
</dbReference>
<dbReference type="PANTHER" id="PTHR12618">
    <property type="entry name" value="PHD AND RING FINGER DOMAIN-CONTAINING PROTEIN 1"/>
    <property type="match status" value="1"/>
</dbReference>
<evidence type="ECO:0000259" key="2">
    <source>
        <dbReference type="Pfam" id="PF23030"/>
    </source>
</evidence>
<feature type="compositionally biased region" description="Basic residues" evidence="1">
    <location>
        <begin position="150"/>
        <end position="171"/>
    </location>
</feature>
<dbReference type="InterPro" id="IPR057031">
    <property type="entry name" value="SFR19-like_C"/>
</dbReference>
<feature type="region of interest" description="Disordered" evidence="1">
    <location>
        <begin position="663"/>
        <end position="721"/>
    </location>
</feature>
<dbReference type="Pfam" id="PF23030">
    <property type="entry name" value="SCAF11-like_C"/>
    <property type="match status" value="1"/>
</dbReference>
<evidence type="ECO:0000256" key="1">
    <source>
        <dbReference type="SAM" id="MobiDB-lite"/>
    </source>
</evidence>
<dbReference type="PANTHER" id="PTHR12618:SF20">
    <property type="entry name" value="PHD AND RING FINGER DOMAIN-CONTAINING PROTEIN 1"/>
    <property type="match status" value="1"/>
</dbReference>
<dbReference type="AlphaFoldDB" id="A0A3S3P5X0"/>
<organism evidence="3 4">
    <name type="scientific">Dinothrombium tinctorium</name>
    <dbReference type="NCBI Taxonomy" id="1965070"/>
    <lineage>
        <taxon>Eukaryota</taxon>
        <taxon>Metazoa</taxon>
        <taxon>Ecdysozoa</taxon>
        <taxon>Arthropoda</taxon>
        <taxon>Chelicerata</taxon>
        <taxon>Arachnida</taxon>
        <taxon>Acari</taxon>
        <taxon>Acariformes</taxon>
        <taxon>Trombidiformes</taxon>
        <taxon>Prostigmata</taxon>
        <taxon>Anystina</taxon>
        <taxon>Parasitengona</taxon>
        <taxon>Trombidioidea</taxon>
        <taxon>Trombidiidae</taxon>
        <taxon>Dinothrombium</taxon>
    </lineage>
</organism>
<feature type="compositionally biased region" description="Polar residues" evidence="1">
    <location>
        <begin position="454"/>
        <end position="468"/>
    </location>
</feature>
<proteinExistence type="predicted"/>
<name>A0A3S3P5X0_9ACAR</name>
<feature type="compositionally biased region" description="Polar residues" evidence="1">
    <location>
        <begin position="663"/>
        <end position="681"/>
    </location>
</feature>
<feature type="domain" description="SFR19-like C-terminal" evidence="2">
    <location>
        <begin position="765"/>
        <end position="846"/>
    </location>
</feature>
<accession>A0A3S3P5X0</accession>
<evidence type="ECO:0000313" key="3">
    <source>
        <dbReference type="EMBL" id="RWS15594.1"/>
    </source>
</evidence>
<feature type="region of interest" description="Disordered" evidence="1">
    <location>
        <begin position="1"/>
        <end position="204"/>
    </location>
</feature>
<feature type="compositionally biased region" description="Pro residues" evidence="1">
    <location>
        <begin position="527"/>
        <end position="536"/>
    </location>
</feature>
<feature type="compositionally biased region" description="Low complexity" evidence="1">
    <location>
        <begin position="504"/>
        <end position="520"/>
    </location>
</feature>
<dbReference type="STRING" id="1965070.A0A3S3P5X0"/>
<feature type="region of interest" description="Disordered" evidence="1">
    <location>
        <begin position="609"/>
        <end position="645"/>
    </location>
</feature>
<feature type="compositionally biased region" description="Basic residues" evidence="1">
    <location>
        <begin position="84"/>
        <end position="93"/>
    </location>
</feature>
<comment type="caution">
    <text evidence="3">The sequence shown here is derived from an EMBL/GenBank/DDBJ whole genome shotgun (WGS) entry which is preliminary data.</text>
</comment>
<feature type="compositionally biased region" description="Basic and acidic residues" evidence="1">
    <location>
        <begin position="444"/>
        <end position="453"/>
    </location>
</feature>
<sequence length="857" mass="95828">MAESKESNSGIWKKPSSNSKNRSYRDGKPKDARLLFRERESSKKETRERERSNNDGCGDNRHKKDSRRFRDDRRAEHPVDGRRDRHRHRRSPSPRKYDARDSKPFAKASRRESNDDALEKRSSKKHKCKHRRHEELGDDSLAVGSEDKIKKCRHSCHRHHRHHKKCKHRHHEEKLSSPLPQMQSEARTHSEHCSPSRMQKPSERIKCNVHSDITPLDSKEIYADGDKIFVNINFSKAASGVCDFSEVRNSDQSCEPIKENSAESNPPVSKPGEPPKKDVKLVSKSTTEFDIFWDDTSNEKRENSRKSSKTETEFDKLSANGCTFEHSPKKSETETFLSRNLNEVKGVTIDPNIPLVDTPLATTPPQTPPSGDDHKSINLSPDQTMPTPTQDESQLDSSKDESIGSINNNSINSPVSPVLNTDSRAKLQDIYDPEAPLESPSDDELNHGNRPEASRSNISPVKKQNSPVEKQKCETTKLKSASKTPTKTIKPPKSPSIEKHNAFSSQVTSTTTPTSSSALSNLMRLLPQPPVPPLQSAPPNSLLAQIQQTIIQQQKGTPQQQQQLNQIFQTASSVSSLFKNSTVSTSNQNLASSSKVSHTHDVNEVVDMEVDSPHSPPVPGQVSSGNKSSRSIATHSSTSILTNSNPSLKSVIDQLMKAAQTKQNSNHKISLSHGEVTSSANFKRPIPVNENLTSKHRGDMSSKSKHQSHSHHSSVKTKVTVPNETTKSLVKRHAVTAGGASVSSVKIGDVAVVDDVPSSAVELLVKEKYLKKLNRQERVVEEVKLVLKPFYQRREVTKEEYKEILRKSVPKICHSKTGEINPVKIKQLVEEYIKRMKHLRKKSKLKSGNSNVNVAKL</sequence>
<feature type="compositionally biased region" description="Basic and acidic residues" evidence="1">
    <location>
        <begin position="95"/>
        <end position="121"/>
    </location>
</feature>
<dbReference type="OrthoDB" id="1935339at2759"/>
<feature type="compositionally biased region" description="Basic and acidic residues" evidence="1">
    <location>
        <begin position="23"/>
        <end position="83"/>
    </location>
</feature>
<evidence type="ECO:0000313" key="4">
    <source>
        <dbReference type="Proteomes" id="UP000285301"/>
    </source>
</evidence>
<reference evidence="3 4" key="1">
    <citation type="journal article" date="2018" name="Gigascience">
        <title>Genomes of trombidid mites reveal novel predicted allergens and laterally-transferred genes associated with secondary metabolism.</title>
        <authorList>
            <person name="Dong X."/>
            <person name="Chaisiri K."/>
            <person name="Xia D."/>
            <person name="Armstrong S.D."/>
            <person name="Fang Y."/>
            <person name="Donnelly M.J."/>
            <person name="Kadowaki T."/>
            <person name="McGarry J.W."/>
            <person name="Darby A.C."/>
            <person name="Makepeace B.L."/>
        </authorList>
    </citation>
    <scope>NUCLEOTIDE SEQUENCE [LARGE SCALE GENOMIC DNA]</scope>
    <source>
        <strain evidence="3">UoL-WK</strain>
    </source>
</reference>
<keyword evidence="4" id="KW-1185">Reference proteome</keyword>
<feature type="region of interest" description="Disordered" evidence="1">
    <location>
        <begin position="253"/>
        <end position="281"/>
    </location>
</feature>
<dbReference type="Proteomes" id="UP000285301">
    <property type="component" value="Unassembled WGS sequence"/>
</dbReference>
<feature type="compositionally biased region" description="Basic and acidic residues" evidence="1">
    <location>
        <begin position="186"/>
        <end position="204"/>
    </location>
</feature>
<feature type="compositionally biased region" description="Low complexity" evidence="1">
    <location>
        <begin position="628"/>
        <end position="640"/>
    </location>
</feature>